<accession>A0A8T0V3T4</accession>
<gene>
    <name evidence="1" type="ORF">PVAP13_3KG405000</name>
    <name evidence="2" type="ORF">PVAP13_3KG405001</name>
</gene>
<evidence type="ECO:0000313" key="1">
    <source>
        <dbReference type="EMBL" id="KAG2628894.1"/>
    </source>
</evidence>
<sequence>MGDIKTDLLAWRQITYEHLDPRDLATAIKQRLGTGVEGHPVCTKLGSTNGEVPYRVSVRGRVNLMRLCECLKENRFHFVEVEAFTRGQAASSSSVSGRTDSATVHFDVNINYK</sequence>
<dbReference type="EMBL" id="CM029041">
    <property type="protein sequence ID" value="KAG2628895.1"/>
    <property type="molecule type" value="Genomic_DNA"/>
</dbReference>
<comment type="caution">
    <text evidence="2">The sequence shown here is derived from an EMBL/GenBank/DDBJ whole genome shotgun (WGS) entry which is preliminary data.</text>
</comment>
<dbReference type="Proteomes" id="UP000823388">
    <property type="component" value="Chromosome 3K"/>
</dbReference>
<reference evidence="2 3" key="1">
    <citation type="submission" date="2020-05" db="EMBL/GenBank/DDBJ databases">
        <title>WGS assembly of Panicum virgatum.</title>
        <authorList>
            <person name="Lovell J.T."/>
            <person name="Jenkins J."/>
            <person name="Shu S."/>
            <person name="Juenger T.E."/>
            <person name="Schmutz J."/>
        </authorList>
    </citation>
    <scope>NUCLEOTIDE SEQUENCE</scope>
    <source>
        <strain evidence="2">AP13</strain>
        <strain evidence="3">cv. AP13</strain>
    </source>
</reference>
<evidence type="ECO:0000313" key="2">
    <source>
        <dbReference type="EMBL" id="KAG2628895.1"/>
    </source>
</evidence>
<dbReference type="EMBL" id="CM029041">
    <property type="protein sequence ID" value="KAG2628894.1"/>
    <property type="molecule type" value="Genomic_DNA"/>
</dbReference>
<dbReference type="AlphaFoldDB" id="A0A8T0V3T4"/>
<keyword evidence="3" id="KW-1185">Reference proteome</keyword>
<organism evidence="2 3">
    <name type="scientific">Panicum virgatum</name>
    <name type="common">Blackwell switchgrass</name>
    <dbReference type="NCBI Taxonomy" id="38727"/>
    <lineage>
        <taxon>Eukaryota</taxon>
        <taxon>Viridiplantae</taxon>
        <taxon>Streptophyta</taxon>
        <taxon>Embryophyta</taxon>
        <taxon>Tracheophyta</taxon>
        <taxon>Spermatophyta</taxon>
        <taxon>Magnoliopsida</taxon>
        <taxon>Liliopsida</taxon>
        <taxon>Poales</taxon>
        <taxon>Poaceae</taxon>
        <taxon>PACMAD clade</taxon>
        <taxon>Panicoideae</taxon>
        <taxon>Panicodae</taxon>
        <taxon>Paniceae</taxon>
        <taxon>Panicinae</taxon>
        <taxon>Panicum</taxon>
        <taxon>Panicum sect. Hiantes</taxon>
    </lineage>
</organism>
<protein>
    <submittedName>
        <fullName evidence="2">Uncharacterized protein</fullName>
    </submittedName>
</protein>
<evidence type="ECO:0000313" key="3">
    <source>
        <dbReference type="Proteomes" id="UP000823388"/>
    </source>
</evidence>
<dbReference type="OrthoDB" id="698682at2759"/>
<proteinExistence type="predicted"/>
<name>A0A8T0V3T4_PANVG</name>